<dbReference type="AlphaFoldDB" id="A0AAJ0F8S0"/>
<feature type="compositionally biased region" description="Low complexity" evidence="1">
    <location>
        <begin position="395"/>
        <end position="407"/>
    </location>
</feature>
<gene>
    <name evidence="2" type="ORF">QBC47DRAFT_222980</name>
</gene>
<feature type="compositionally biased region" description="Polar residues" evidence="1">
    <location>
        <begin position="261"/>
        <end position="271"/>
    </location>
</feature>
<reference evidence="2" key="1">
    <citation type="submission" date="2023-06" db="EMBL/GenBank/DDBJ databases">
        <title>Genome-scale phylogeny and comparative genomics of the fungal order Sordariales.</title>
        <authorList>
            <consortium name="Lawrence Berkeley National Laboratory"/>
            <person name="Hensen N."/>
            <person name="Bonometti L."/>
            <person name="Westerberg I."/>
            <person name="Brannstrom I.O."/>
            <person name="Guillou S."/>
            <person name="Cros-Aarteil S."/>
            <person name="Calhoun S."/>
            <person name="Haridas S."/>
            <person name="Kuo A."/>
            <person name="Mondo S."/>
            <person name="Pangilinan J."/>
            <person name="Riley R."/>
            <person name="Labutti K."/>
            <person name="Andreopoulos B."/>
            <person name="Lipzen A."/>
            <person name="Chen C."/>
            <person name="Yanf M."/>
            <person name="Daum C."/>
            <person name="Ng V."/>
            <person name="Clum A."/>
            <person name="Steindorff A."/>
            <person name="Ohm R."/>
            <person name="Martin F."/>
            <person name="Silar P."/>
            <person name="Natvig D."/>
            <person name="Lalanne C."/>
            <person name="Gautier V."/>
            <person name="Ament-Velasquez S.L."/>
            <person name="Kruys A."/>
            <person name="Hutchinson M.I."/>
            <person name="Powell A.J."/>
            <person name="Barry K."/>
            <person name="Miller A.N."/>
            <person name="Grigoriev I.V."/>
            <person name="Debuchy R."/>
            <person name="Gladieux P."/>
            <person name="Thoren M.H."/>
            <person name="Johannesson H."/>
        </authorList>
    </citation>
    <scope>NUCLEOTIDE SEQUENCE</scope>
    <source>
        <strain evidence="2">PSN4</strain>
    </source>
</reference>
<name>A0AAJ0F8S0_9PEZI</name>
<feature type="compositionally biased region" description="Low complexity" evidence="1">
    <location>
        <begin position="343"/>
        <end position="353"/>
    </location>
</feature>
<evidence type="ECO:0000256" key="1">
    <source>
        <dbReference type="SAM" id="MobiDB-lite"/>
    </source>
</evidence>
<keyword evidence="3" id="KW-1185">Reference proteome</keyword>
<dbReference type="EMBL" id="MU839835">
    <property type="protein sequence ID" value="KAK1754648.1"/>
    <property type="molecule type" value="Genomic_DNA"/>
</dbReference>
<feature type="region of interest" description="Disordered" evidence="1">
    <location>
        <begin position="1"/>
        <end position="23"/>
    </location>
</feature>
<sequence length="481" mass="52389">MAVQIGFRPVHSPVGRRPQPPRSQRADLVLLRQGLDIALAYFNHGTRDELPKLTAKATAWSNKYFRGYQYAATRPTGLLKKFPDLFNLDIESVFRLLPVKIENQSGHPTSPEGTSIRDQRRAERQMTTEPFPTFTEPTLASDADMDEVIDLRRRLPPLGGNQKPIMRVDALMLRGSGLLDTLPEFLGQLARANLELETELATAGPDPGDNEEDEMNVLPGAAETQGHARRFLLPGGRSSPLPGDESSDGDAEADDDAGNETDASTSTTASLRVNLKKRKARAMAGDEEDEGVANKLRIHYDTSPAARIAFDRKRRKLVKKMSAEDIGPVFPVYRPEQSPSPAPSSSSSSSGGPTRIIKITVPESMRSSPRSSRSGTPGSTSSKYGIIKLKDPRSSRSVSPRSVSPPRAGTPESAITTRKHGIIKLRDPRSSRSASPRSVSPSSLGSSGSRRIRIKLVRSIEAMTDSGSTGQKTRKPLIEEL</sequence>
<dbReference type="Proteomes" id="UP001239445">
    <property type="component" value="Unassembled WGS sequence"/>
</dbReference>
<feature type="compositionally biased region" description="Low complexity" evidence="1">
    <location>
        <begin position="431"/>
        <end position="449"/>
    </location>
</feature>
<feature type="compositionally biased region" description="Low complexity" evidence="1">
    <location>
        <begin position="367"/>
        <end position="382"/>
    </location>
</feature>
<accession>A0AAJ0F8S0</accession>
<feature type="compositionally biased region" description="Acidic residues" evidence="1">
    <location>
        <begin position="245"/>
        <end position="259"/>
    </location>
</feature>
<evidence type="ECO:0000313" key="3">
    <source>
        <dbReference type="Proteomes" id="UP001239445"/>
    </source>
</evidence>
<comment type="caution">
    <text evidence="2">The sequence shown here is derived from an EMBL/GenBank/DDBJ whole genome shotgun (WGS) entry which is preliminary data.</text>
</comment>
<evidence type="ECO:0000313" key="2">
    <source>
        <dbReference type="EMBL" id="KAK1754648.1"/>
    </source>
</evidence>
<feature type="region of interest" description="Disordered" evidence="1">
    <location>
        <begin position="231"/>
        <end position="481"/>
    </location>
</feature>
<proteinExistence type="predicted"/>
<protein>
    <submittedName>
        <fullName evidence="2">Uncharacterized protein</fullName>
    </submittedName>
</protein>
<organism evidence="2 3">
    <name type="scientific">Echria macrotheca</name>
    <dbReference type="NCBI Taxonomy" id="438768"/>
    <lineage>
        <taxon>Eukaryota</taxon>
        <taxon>Fungi</taxon>
        <taxon>Dikarya</taxon>
        <taxon>Ascomycota</taxon>
        <taxon>Pezizomycotina</taxon>
        <taxon>Sordariomycetes</taxon>
        <taxon>Sordariomycetidae</taxon>
        <taxon>Sordariales</taxon>
        <taxon>Schizotheciaceae</taxon>
        <taxon>Echria</taxon>
    </lineage>
</organism>